<feature type="chain" id="PRO_5011709329" evidence="1">
    <location>
        <begin position="19"/>
        <end position="345"/>
    </location>
</feature>
<dbReference type="GO" id="GO:0005737">
    <property type="term" value="C:cytoplasm"/>
    <property type="evidence" value="ECO:0007669"/>
    <property type="project" value="TreeGrafter"/>
</dbReference>
<dbReference type="InterPro" id="IPR002931">
    <property type="entry name" value="Transglutaminase-like"/>
</dbReference>
<feature type="signal peptide" evidence="1">
    <location>
        <begin position="1"/>
        <end position="18"/>
    </location>
</feature>
<dbReference type="Proteomes" id="UP000198999">
    <property type="component" value="Unassembled WGS sequence"/>
</dbReference>
<dbReference type="Gene3D" id="3.10.620.30">
    <property type="match status" value="1"/>
</dbReference>
<dbReference type="EMBL" id="FOFN01000002">
    <property type="protein sequence ID" value="SEQ53794.1"/>
    <property type="molecule type" value="Genomic_DNA"/>
</dbReference>
<dbReference type="InterPro" id="IPR038765">
    <property type="entry name" value="Papain-like_cys_pep_sf"/>
</dbReference>
<accession>A0A1H9GUQ1</accession>
<reference evidence="3 4" key="1">
    <citation type="submission" date="2016-10" db="EMBL/GenBank/DDBJ databases">
        <authorList>
            <person name="de Groot N.N."/>
        </authorList>
    </citation>
    <scope>NUCLEOTIDE SEQUENCE [LARGE SCALE GENOMIC DNA]</scope>
    <source>
        <strain evidence="3 4">DSM 21035</strain>
    </source>
</reference>
<feature type="domain" description="Transglutaminase-like" evidence="2">
    <location>
        <begin position="114"/>
        <end position="180"/>
    </location>
</feature>
<proteinExistence type="predicted"/>
<gene>
    <name evidence="3" type="ORF">SAMN05421824_1925</name>
</gene>
<dbReference type="OrthoDB" id="9788327at2"/>
<dbReference type="AlphaFoldDB" id="A0A1H9GUQ1"/>
<evidence type="ECO:0000313" key="3">
    <source>
        <dbReference type="EMBL" id="SEQ53794.1"/>
    </source>
</evidence>
<dbReference type="STRING" id="419940.SAMN05421824_1925"/>
<dbReference type="SUPFAM" id="SSF54001">
    <property type="entry name" value="Cysteine proteinases"/>
    <property type="match status" value="1"/>
</dbReference>
<sequence>MKRLFPILLSLLCFHVNAQKSNFKHIDFTKADSIAKSYSKASLRNMPLLVHNLTHNLNTQVEQFRAIHTWVCFNIESDHYFSEATLKKRRQLYNNVSALEKWNTKQQAKVFNRLVRDKKSICSGYAYILKALTNLADIECEIVDGYARTVRTNVNTVDFPNHSWNVVKLNDKWYFADTTQASGFYNLDEEEFVKDYIEGYFLASPELFSKNHFPLKKEWQLLDEKPTLEAFIKAPIIYRDTYKHSLIPIMPNTLVTDIEVGDTVMFEFEILNEAPIKDITLVFSGGLRYKTITPTKKNYKNGNLEIAYQFNKKGHYDVHAKVRKDVVLSYTIKVSKPRTFVAENF</sequence>
<dbReference type="SMART" id="SM00460">
    <property type="entry name" value="TGc"/>
    <property type="match status" value="1"/>
</dbReference>
<evidence type="ECO:0000313" key="4">
    <source>
        <dbReference type="Proteomes" id="UP000198999"/>
    </source>
</evidence>
<protein>
    <submittedName>
        <fullName evidence="3">Transglutaminase-like superfamily protein</fullName>
    </submittedName>
</protein>
<dbReference type="Pfam" id="PF01841">
    <property type="entry name" value="Transglut_core"/>
    <property type="match status" value="1"/>
</dbReference>
<keyword evidence="4" id="KW-1185">Reference proteome</keyword>
<dbReference type="RefSeq" id="WP_143064761.1">
    <property type="nucleotide sequence ID" value="NZ_FOFN01000002.1"/>
</dbReference>
<evidence type="ECO:0000256" key="1">
    <source>
        <dbReference type="SAM" id="SignalP"/>
    </source>
</evidence>
<dbReference type="InterPro" id="IPR052557">
    <property type="entry name" value="CAP/Cytokinesis_protein"/>
</dbReference>
<dbReference type="PANTHER" id="PTHR46333:SF2">
    <property type="entry name" value="CYTOKINESIS PROTEIN 3"/>
    <property type="match status" value="1"/>
</dbReference>
<keyword evidence="1" id="KW-0732">Signal</keyword>
<dbReference type="PANTHER" id="PTHR46333">
    <property type="entry name" value="CYTOKINESIS PROTEIN 3"/>
    <property type="match status" value="1"/>
</dbReference>
<evidence type="ECO:0000259" key="2">
    <source>
        <dbReference type="SMART" id="SM00460"/>
    </source>
</evidence>
<organism evidence="3 4">
    <name type="scientific">Hyunsoonleella jejuensis</name>
    <dbReference type="NCBI Taxonomy" id="419940"/>
    <lineage>
        <taxon>Bacteria</taxon>
        <taxon>Pseudomonadati</taxon>
        <taxon>Bacteroidota</taxon>
        <taxon>Flavobacteriia</taxon>
        <taxon>Flavobacteriales</taxon>
        <taxon>Flavobacteriaceae</taxon>
    </lineage>
</organism>
<name>A0A1H9GUQ1_9FLAO</name>